<evidence type="ECO:0000313" key="3">
    <source>
        <dbReference type="Proteomes" id="UP001623852"/>
    </source>
</evidence>
<sequence length="161" mass="18672">MKNKKNIYILLPLVLFVWGAVLFQVFSFTNSNEIITENNPEFNFKPLKVNKRESFAINVNYRDPFLGKMYNPETVSSAKTTKTKTVKVIKQPEPLVWPNIVYKGLITDTKGKSKIFMLIIEGKNYYMKIGDTENEIFLKDGDKESVYVKYKGNLNLIMLQD</sequence>
<keyword evidence="1" id="KW-1133">Transmembrane helix</keyword>
<name>A0ABZ2UJZ4_9FLAO</name>
<organism evidence="2 3">
    <name type="scientific">Flavobacterium soyae</name>
    <dbReference type="NCBI Taxonomy" id="2903098"/>
    <lineage>
        <taxon>Bacteria</taxon>
        <taxon>Pseudomonadati</taxon>
        <taxon>Bacteroidota</taxon>
        <taxon>Flavobacteriia</taxon>
        <taxon>Flavobacteriales</taxon>
        <taxon>Flavobacteriaceae</taxon>
        <taxon>Flavobacterium</taxon>
    </lineage>
</organism>
<dbReference type="RefSeq" id="WP_406845484.1">
    <property type="nucleotide sequence ID" value="NZ_CP150845.1"/>
</dbReference>
<evidence type="ECO:0000256" key="1">
    <source>
        <dbReference type="SAM" id="Phobius"/>
    </source>
</evidence>
<protein>
    <recommendedName>
        <fullName evidence="4">Type II secretion system protein GspC N-terminal domain-containing protein</fullName>
    </recommendedName>
</protein>
<proteinExistence type="predicted"/>
<feature type="transmembrane region" description="Helical" evidence="1">
    <location>
        <begin position="7"/>
        <end position="26"/>
    </location>
</feature>
<keyword evidence="1" id="KW-0812">Transmembrane</keyword>
<gene>
    <name evidence="2" type="ORF">AABD74_10530</name>
</gene>
<evidence type="ECO:0000313" key="2">
    <source>
        <dbReference type="EMBL" id="WYZ21878.1"/>
    </source>
</evidence>
<dbReference type="EMBL" id="CP150845">
    <property type="protein sequence ID" value="WYZ21878.1"/>
    <property type="molecule type" value="Genomic_DNA"/>
</dbReference>
<reference evidence="2 3" key="1">
    <citation type="submission" date="2024-03" db="EMBL/GenBank/DDBJ databases">
        <title>Flavobacterium soyae.</title>
        <authorList>
            <person name="Zheng W."/>
        </authorList>
    </citation>
    <scope>NUCLEOTIDE SEQUENCE [LARGE SCALE GENOMIC DNA]</scope>
    <source>
        <strain evidence="2 3">55</strain>
    </source>
</reference>
<keyword evidence="1" id="KW-0472">Membrane</keyword>
<dbReference type="Proteomes" id="UP001623852">
    <property type="component" value="Chromosome"/>
</dbReference>
<accession>A0ABZ2UJZ4</accession>
<evidence type="ECO:0008006" key="4">
    <source>
        <dbReference type="Google" id="ProtNLM"/>
    </source>
</evidence>
<keyword evidence="3" id="KW-1185">Reference proteome</keyword>